<dbReference type="GeneID" id="54357453"/>
<proteinExistence type="predicted"/>
<reference evidence="3" key="2">
    <citation type="submission" date="2020-04" db="EMBL/GenBank/DDBJ databases">
        <authorList>
            <consortium name="NCBI Genome Project"/>
        </authorList>
    </citation>
    <scope>NUCLEOTIDE SEQUENCE</scope>
    <source>
        <strain evidence="3">CBS 342.82</strain>
    </source>
</reference>
<dbReference type="AlphaFoldDB" id="A0A6J3M3K8"/>
<dbReference type="RefSeq" id="XP_033459621.1">
    <property type="nucleotide sequence ID" value="XM_033599654.1"/>
</dbReference>
<evidence type="ECO:0000313" key="3">
    <source>
        <dbReference type="RefSeq" id="XP_033459621.1"/>
    </source>
</evidence>
<accession>A0A6J3M3K8</accession>
<organism evidence="3">
    <name type="scientific">Dissoconium aciculare CBS 342.82</name>
    <dbReference type="NCBI Taxonomy" id="1314786"/>
    <lineage>
        <taxon>Eukaryota</taxon>
        <taxon>Fungi</taxon>
        <taxon>Dikarya</taxon>
        <taxon>Ascomycota</taxon>
        <taxon>Pezizomycotina</taxon>
        <taxon>Dothideomycetes</taxon>
        <taxon>Dothideomycetidae</taxon>
        <taxon>Mycosphaerellales</taxon>
        <taxon>Dissoconiaceae</taxon>
        <taxon>Dissoconium</taxon>
    </lineage>
</organism>
<feature type="compositionally biased region" description="Pro residues" evidence="1">
    <location>
        <begin position="137"/>
        <end position="148"/>
    </location>
</feature>
<gene>
    <name evidence="3" type="ORF">K489DRAFT_211461</name>
</gene>
<reference evidence="3" key="3">
    <citation type="submission" date="2025-08" db="UniProtKB">
        <authorList>
            <consortium name="RefSeq"/>
        </authorList>
    </citation>
    <scope>IDENTIFICATION</scope>
    <source>
        <strain evidence="3">CBS 342.82</strain>
    </source>
</reference>
<evidence type="ECO:0000256" key="1">
    <source>
        <dbReference type="SAM" id="MobiDB-lite"/>
    </source>
</evidence>
<reference evidence="3" key="1">
    <citation type="submission" date="2020-01" db="EMBL/GenBank/DDBJ databases">
        <authorList>
            <consortium name="DOE Joint Genome Institute"/>
            <person name="Haridas S."/>
            <person name="Albert R."/>
            <person name="Binder M."/>
            <person name="Bloem J."/>
            <person name="Labutti K."/>
            <person name="Salamov A."/>
            <person name="Andreopoulos B."/>
            <person name="Baker S.E."/>
            <person name="Barry K."/>
            <person name="Bills G."/>
            <person name="Bluhm B.H."/>
            <person name="Cannon C."/>
            <person name="Castanera R."/>
            <person name="Culley D.E."/>
            <person name="Daum C."/>
            <person name="Ezra D."/>
            <person name="Gonzalez J.B."/>
            <person name="Henrissat B."/>
            <person name="Kuo A."/>
            <person name="Liang C."/>
            <person name="Lipzen A."/>
            <person name="Lutzoni F."/>
            <person name="Magnuson J."/>
            <person name="Mondo S."/>
            <person name="Nolan M."/>
            <person name="Ohm R."/>
            <person name="Pangilinan J."/>
            <person name="Park H.-J."/>
            <person name="Ramirez L."/>
            <person name="Alfaro M."/>
            <person name="Sun H."/>
            <person name="Tritt A."/>
            <person name="Yoshinaga Y."/>
            <person name="Zwiers L.-H."/>
            <person name="Turgeon B.G."/>
            <person name="Goodwin S.B."/>
            <person name="Spatafora J.W."/>
            <person name="Crous P.W."/>
            <person name="Grigoriev I.V."/>
        </authorList>
    </citation>
    <scope>NUCLEOTIDE SEQUENCE</scope>
    <source>
        <strain evidence="3">CBS 342.82</strain>
    </source>
</reference>
<evidence type="ECO:0000313" key="2">
    <source>
        <dbReference type="Proteomes" id="UP000504637"/>
    </source>
</evidence>
<feature type="region of interest" description="Disordered" evidence="1">
    <location>
        <begin position="127"/>
        <end position="154"/>
    </location>
</feature>
<keyword evidence="2" id="KW-1185">Reference proteome</keyword>
<sequence>MGMDGRMDVCRHTHVRARTYIASFVSISSPAEDVLKDRRETWKLEILSWSLVWMPKRQTDTHTNTHTHTHTRTHQPGSGRGKELLGGRKAHAPQWESFLSHIHPHPPSPQTAYSALLQGWRWVGRDEAAADDAADAIPPPPPRPPPTSMPSLYA</sequence>
<feature type="region of interest" description="Disordered" evidence="1">
    <location>
        <begin position="61"/>
        <end position="85"/>
    </location>
</feature>
<name>A0A6J3M3K8_9PEZI</name>
<dbReference type="Proteomes" id="UP000504637">
    <property type="component" value="Unplaced"/>
</dbReference>
<protein>
    <submittedName>
        <fullName evidence="3">Uncharacterized protein</fullName>
    </submittedName>
</protein>